<dbReference type="EMBL" id="LT598489">
    <property type="protein sequence ID" value="SCV99700.1"/>
    <property type="molecule type" value="Genomic_DNA"/>
</dbReference>
<proteinExistence type="predicted"/>
<gene>
    <name evidence="2" type="ORF">LAFE_0B00584G</name>
</gene>
<evidence type="ECO:0000256" key="1">
    <source>
        <dbReference type="SAM" id="MobiDB-lite"/>
    </source>
</evidence>
<evidence type="ECO:0000313" key="3">
    <source>
        <dbReference type="Proteomes" id="UP000190831"/>
    </source>
</evidence>
<name>A0A1G4M790_LACFM</name>
<evidence type="ECO:0000313" key="2">
    <source>
        <dbReference type="EMBL" id="SCV99700.1"/>
    </source>
</evidence>
<accession>A0A1G4M790</accession>
<organism evidence="2 3">
    <name type="scientific">Lachancea fermentati</name>
    <name type="common">Zygosaccharomyces fermentati</name>
    <dbReference type="NCBI Taxonomy" id="4955"/>
    <lineage>
        <taxon>Eukaryota</taxon>
        <taxon>Fungi</taxon>
        <taxon>Dikarya</taxon>
        <taxon>Ascomycota</taxon>
        <taxon>Saccharomycotina</taxon>
        <taxon>Saccharomycetes</taxon>
        <taxon>Saccharomycetales</taxon>
        <taxon>Saccharomycetaceae</taxon>
        <taxon>Lachancea</taxon>
    </lineage>
</organism>
<protein>
    <submittedName>
        <fullName evidence="2">LAFE_0B00584g1_1</fullName>
    </submittedName>
</protein>
<dbReference type="AlphaFoldDB" id="A0A1G4M790"/>
<dbReference type="OrthoDB" id="4060584at2759"/>
<feature type="region of interest" description="Disordered" evidence="1">
    <location>
        <begin position="51"/>
        <end position="77"/>
    </location>
</feature>
<dbReference type="OMA" id="GIECEND"/>
<keyword evidence="3" id="KW-1185">Reference proteome</keyword>
<feature type="compositionally biased region" description="Basic and acidic residues" evidence="1">
    <location>
        <begin position="258"/>
        <end position="272"/>
    </location>
</feature>
<feature type="region of interest" description="Disordered" evidence="1">
    <location>
        <begin position="1"/>
        <end position="37"/>
    </location>
</feature>
<feature type="region of interest" description="Disordered" evidence="1">
    <location>
        <begin position="251"/>
        <end position="293"/>
    </location>
</feature>
<sequence>MTPATPPRSRSRRVKSSTLEPPKLQLSPTTPHRQGIFAAPVTPGTVTLKQKSNQFNRPSSPLHGSPLKGLKTPEYTPAKLTTKRRLELANEPGNLDSVSRVLFLGNSQELQDAKLSDRKACSDKKSINHNLMATPPQLLPPVPSNDAFSSFLERQVFYEDTQSHSSRKVAKQEPGTPSDKIVTFELAKDWNNNSGQCFSSDDEERGEELIKKATLKNPFASHEVADARTRRLRQKQLVSESPHLRDTVTYLNKSGQVAEERKLSKEDQERFRPKALFTEELERETLPNERKDT</sequence>
<dbReference type="Proteomes" id="UP000190831">
    <property type="component" value="Chromosome B"/>
</dbReference>
<feature type="compositionally biased region" description="Basic and acidic residues" evidence="1">
    <location>
        <begin position="283"/>
        <end position="293"/>
    </location>
</feature>
<reference evidence="3" key="1">
    <citation type="submission" date="2016-03" db="EMBL/GenBank/DDBJ databases">
        <authorList>
            <person name="Devillers H."/>
        </authorList>
    </citation>
    <scope>NUCLEOTIDE SEQUENCE [LARGE SCALE GENOMIC DNA]</scope>
</reference>